<organism evidence="4 5">
    <name type="scientific">Nematostella vectensis</name>
    <name type="common">Starlet sea anemone</name>
    <dbReference type="NCBI Taxonomy" id="45351"/>
    <lineage>
        <taxon>Eukaryota</taxon>
        <taxon>Metazoa</taxon>
        <taxon>Cnidaria</taxon>
        <taxon>Anthozoa</taxon>
        <taxon>Hexacorallia</taxon>
        <taxon>Actiniaria</taxon>
        <taxon>Edwardsiidae</taxon>
        <taxon>Nematostella</taxon>
    </lineage>
</organism>
<feature type="region of interest" description="Disordered" evidence="2">
    <location>
        <begin position="572"/>
        <end position="591"/>
    </location>
</feature>
<feature type="compositionally biased region" description="Basic and acidic residues" evidence="2">
    <location>
        <begin position="572"/>
        <end position="586"/>
    </location>
</feature>
<dbReference type="PROSITE" id="PS50106">
    <property type="entry name" value="PDZ"/>
    <property type="match status" value="1"/>
</dbReference>
<dbReference type="InterPro" id="IPR001478">
    <property type="entry name" value="PDZ"/>
</dbReference>
<dbReference type="eggNOG" id="KOG3528">
    <property type="taxonomic scope" value="Eukaryota"/>
</dbReference>
<feature type="region of interest" description="Disordered" evidence="2">
    <location>
        <begin position="1013"/>
        <end position="1054"/>
    </location>
</feature>
<sequence length="1816" mass="202258">MDEIKQEKGGDTLLASSQSLVDSSKDICNLLEAFDEGRNQASQNGEAKPRRTSTIPVLIERQVPESSSSSSQPSKIPVRVRNEYVEHRGRAEIHSHRHQHGALICHSVAGLPSSLRVHSRHTHQKTDATVRDEDSGAYSIASFRRKDDVRRLTKDEDDRDANEEVTLKPKVVNKRDESLYKIGGQTLDSYGLTRSSGKVDISEQKRDLREILRQSSSIGSSDGDQDNEATSDQDCDPESGLGNQGSPVPDLNSYPDNQGSPVRDLDDEPDNQGSPVRDLYSDTDNQGSPVHDLDGDTDNQGSPVRDLDSDPHNQGSPVRDLDIDPDNQGSPFRDLDSDPNIQGSPIHDLNSDPNIQGSPVRGLDSDPNNQGSPIHDLNSDPNIQGSPVRGLDRDPNDQGSPVSDLDNDLDNQDSPVCNPHHASDIQDSRVNEQRNATLTDQSGDDQSDDDTTTCISMSLDVPLEDVVRARGVCNDNPGEKKISIGKTRTTMQESHSDVTDISLSLIKADYMETLLGANTVMNRTPTSNYSNSEETGKLHEKGLESNDIRSISNSSGKLLLRESVFQRREGFKTAEGSEARKQDERRFRLHQSSSDSNVYFSQCCNDKPPMKPLAEQPIDNEDRIKPVIEALRDSHPCQSSVEKRFLDQKLISSVIPPLGQNKNIAEANGVRVLNRTPDLDGADKQICYLHYTTCDTTASICDFWCNAEEEIKMEPQNKDLNKRIDKSNMGSLSADISLECPDRRKQSVSPGTDVVSYHSMKTKKHITVQNHPDKWRQSPPKSVEENRSEHHKILDFPYFEDKSSEDKCSGIIPSSSGKIPLGGRSASEVLLIDNFIGKGASGLVDESELLRHDFGADLTESDSEIINESICRYKKEIGMLEKISDIHELLDVSFRSMKKDKPHITFGEDDSASSLPSVKIGLSREDRLVLENAKKKTVFQEDTFLCQPARQAEKMAYAAQTFNQDVDLNREGVKHALRNKHCSDPCGGSSPATEAFNGKPFHRTITQDTALKSVPASGNSQSSPEWDPQDGVSHLLLPTKCKGSKSNQVTERLENQRLSVYKDLRRGKMTKHGACADIESGGNSTYKITLHNVCQRPPVLQEESRYTEMAKQGARNLENDSMSQQPAVCLEVTERASAVCLEVTERASAVCLEVTERASAVCLEVTERASPRALNLDHQGFYQSNASIANEHPSCGQKSLYRGRCYGIHYSSDDRLYHRKAQPHSSDCAQLHSFQYDDHGQHRRDEPSKDFSKLIYNLQNDLCGRQVQRVGTWNRQDPQEQMENDIRIKVSPELSAIQRSSSRGQVLNPPESNKWNLNECAIHVITVPLSRGLRILVKEGSNGVMVNAVLEGGDAGLDGRLLPGDRLLAIDEHQLDALPMQHVKSVLCKLTRAITNNNYAVIRFERDMFDNVFNSSLYVTDDSLCQSITLPNLLEDGGGTADEVLSKDYLTQCVQEDLYPPMQCSTPDASKSEASWKLSRNPMAEIMTIPGKSSACFTNTSFNYLGNSLTLQPNNRVDLSRMESALSFLGLDLTENQRLDWRYKLGIDADSYVNYQDFVKMIKDINDNTFRIKETCKTLPTQCGTPSSLPDTVPQCFGNCVPNVQIQTLLTEKDRIKDEVSVLKKKLNEKAEVLQGVQEELANVRRDLVKAKENRMTLHRKVARAETSKRNTLAVSHDYESAIKKLELNIAELKEANVPVTSTVVQKCQDVQKQINKLVARLRRTEKRRQNYYIATQKLMAFALNIYEVLKDDPLTRRDSIRSVPSDHTYQSVTGGNLAPGIHKTSDKRQRFILNEAIKSINAARSLLSAEPLPLG</sequence>
<feature type="coiled-coil region" evidence="1">
    <location>
        <begin position="1606"/>
        <end position="1728"/>
    </location>
</feature>
<dbReference type="PANTHER" id="PTHR19964:SF92">
    <property type="entry name" value="PATJ HOMOLOG"/>
    <property type="match status" value="1"/>
</dbReference>
<feature type="compositionally biased region" description="Polar residues" evidence="2">
    <location>
        <begin position="1013"/>
        <end position="1024"/>
    </location>
</feature>
<proteinExistence type="predicted"/>
<dbReference type="Proteomes" id="UP000001593">
    <property type="component" value="Unassembled WGS sequence"/>
</dbReference>
<accession>A7SN22</accession>
<dbReference type="SUPFAM" id="SSF50156">
    <property type="entry name" value="PDZ domain-like"/>
    <property type="match status" value="1"/>
</dbReference>
<dbReference type="InterPro" id="IPR036034">
    <property type="entry name" value="PDZ_sf"/>
</dbReference>
<dbReference type="InterPro" id="IPR051342">
    <property type="entry name" value="PDZ_scaffold"/>
</dbReference>
<feature type="region of interest" description="Disordered" evidence="2">
    <location>
        <begin position="115"/>
        <end position="134"/>
    </location>
</feature>
<evidence type="ECO:0000313" key="5">
    <source>
        <dbReference type="Proteomes" id="UP000001593"/>
    </source>
</evidence>
<reference evidence="4 5" key="1">
    <citation type="journal article" date="2007" name="Science">
        <title>Sea anemone genome reveals ancestral eumetazoan gene repertoire and genomic organization.</title>
        <authorList>
            <person name="Putnam N.H."/>
            <person name="Srivastava M."/>
            <person name="Hellsten U."/>
            <person name="Dirks B."/>
            <person name="Chapman J."/>
            <person name="Salamov A."/>
            <person name="Terry A."/>
            <person name="Shapiro H."/>
            <person name="Lindquist E."/>
            <person name="Kapitonov V.V."/>
            <person name="Jurka J."/>
            <person name="Genikhovich G."/>
            <person name="Grigoriev I.V."/>
            <person name="Lucas S.M."/>
            <person name="Steele R.E."/>
            <person name="Finnerty J.R."/>
            <person name="Technau U."/>
            <person name="Martindale M.Q."/>
            <person name="Rokhsar D.S."/>
        </authorList>
    </citation>
    <scope>NUCLEOTIDE SEQUENCE [LARGE SCALE GENOMIC DNA]</scope>
    <source>
        <strain evidence="5">CH2 X CH6</strain>
    </source>
</reference>
<feature type="compositionally biased region" description="Basic and acidic residues" evidence="2">
    <location>
        <begin position="421"/>
        <end position="430"/>
    </location>
</feature>
<name>A7SN22_NEMVE</name>
<keyword evidence="1" id="KW-0175">Coiled coil</keyword>
<evidence type="ECO:0000313" key="4">
    <source>
        <dbReference type="EMBL" id="EDO34890.1"/>
    </source>
</evidence>
<feature type="domain" description="PDZ" evidence="3">
    <location>
        <begin position="1332"/>
        <end position="1387"/>
    </location>
</feature>
<keyword evidence="5" id="KW-1185">Reference proteome</keyword>
<evidence type="ECO:0000259" key="3">
    <source>
        <dbReference type="PROSITE" id="PS50106"/>
    </source>
</evidence>
<dbReference type="EMBL" id="DS469716">
    <property type="protein sequence ID" value="EDO34890.1"/>
    <property type="molecule type" value="Genomic_DNA"/>
</dbReference>
<evidence type="ECO:0000256" key="2">
    <source>
        <dbReference type="SAM" id="MobiDB-lite"/>
    </source>
</evidence>
<gene>
    <name evidence="4" type="ORF">NEMVEDRAFT_v1g214788</name>
</gene>
<dbReference type="STRING" id="45351.A7SN22"/>
<feature type="compositionally biased region" description="Basic and acidic residues" evidence="2">
    <location>
        <begin position="124"/>
        <end position="134"/>
    </location>
</feature>
<dbReference type="HOGENOM" id="CLU_237734_0_0_1"/>
<dbReference type="Gene3D" id="2.30.42.10">
    <property type="match status" value="1"/>
</dbReference>
<protein>
    <recommendedName>
        <fullName evidence="3">PDZ domain-containing protein</fullName>
    </recommendedName>
</protein>
<feature type="compositionally biased region" description="Acidic residues" evidence="2">
    <location>
        <begin position="223"/>
        <end position="237"/>
    </location>
</feature>
<dbReference type="InParanoid" id="A7SN22"/>
<evidence type="ECO:0000256" key="1">
    <source>
        <dbReference type="SAM" id="Coils"/>
    </source>
</evidence>
<feature type="region of interest" description="Disordered" evidence="2">
    <location>
        <begin position="214"/>
        <end position="430"/>
    </location>
</feature>
<dbReference type="PANTHER" id="PTHR19964">
    <property type="entry name" value="MULTIPLE PDZ DOMAIN PROTEIN"/>
    <property type="match status" value="1"/>
</dbReference>